<gene>
    <name evidence="2" type="ORF">LCGC14_0352990</name>
</gene>
<feature type="region of interest" description="Disordered" evidence="1">
    <location>
        <begin position="1"/>
        <end position="27"/>
    </location>
</feature>
<evidence type="ECO:0008006" key="3">
    <source>
        <dbReference type="Google" id="ProtNLM"/>
    </source>
</evidence>
<proteinExistence type="predicted"/>
<dbReference type="AlphaFoldDB" id="A0A0F9WID4"/>
<dbReference type="EMBL" id="LAZR01000267">
    <property type="protein sequence ID" value="KKN78198.1"/>
    <property type="molecule type" value="Genomic_DNA"/>
</dbReference>
<accession>A0A0F9WID4</accession>
<comment type="caution">
    <text evidence="2">The sequence shown here is derived from an EMBL/GenBank/DDBJ whole genome shotgun (WGS) entry which is preliminary data.</text>
</comment>
<sequence length="113" mass="12799">MTKPRAGLDIPDISSFRPREARPADDMAEVTRVAEDVGFKIRHAVARPPVSPPEPAPRFDGRSLRRSKRTAQLNIATREETRDRFWMLAQEMGVTSGEEVLLALMEHYRKQAG</sequence>
<evidence type="ECO:0000256" key="1">
    <source>
        <dbReference type="SAM" id="MobiDB-lite"/>
    </source>
</evidence>
<organism evidence="2">
    <name type="scientific">marine sediment metagenome</name>
    <dbReference type="NCBI Taxonomy" id="412755"/>
    <lineage>
        <taxon>unclassified sequences</taxon>
        <taxon>metagenomes</taxon>
        <taxon>ecological metagenomes</taxon>
    </lineage>
</organism>
<protein>
    <recommendedName>
        <fullName evidence="3">Stability/partitioning determinant</fullName>
    </recommendedName>
</protein>
<reference evidence="2" key="1">
    <citation type="journal article" date="2015" name="Nature">
        <title>Complex archaea that bridge the gap between prokaryotes and eukaryotes.</title>
        <authorList>
            <person name="Spang A."/>
            <person name="Saw J.H."/>
            <person name="Jorgensen S.L."/>
            <person name="Zaremba-Niedzwiedzka K."/>
            <person name="Martijn J."/>
            <person name="Lind A.E."/>
            <person name="van Eijk R."/>
            <person name="Schleper C."/>
            <person name="Guy L."/>
            <person name="Ettema T.J."/>
        </authorList>
    </citation>
    <scope>NUCLEOTIDE SEQUENCE</scope>
</reference>
<evidence type="ECO:0000313" key="2">
    <source>
        <dbReference type="EMBL" id="KKN78198.1"/>
    </source>
</evidence>
<name>A0A0F9WID4_9ZZZZ</name>